<dbReference type="EMBL" id="JANLCJ010000001">
    <property type="protein sequence ID" value="MCS5732938.1"/>
    <property type="molecule type" value="Genomic_DNA"/>
</dbReference>
<dbReference type="SUPFAM" id="SSF56801">
    <property type="entry name" value="Acetyl-CoA synthetase-like"/>
    <property type="match status" value="1"/>
</dbReference>
<dbReference type="Pfam" id="PF00501">
    <property type="entry name" value="AMP-binding"/>
    <property type="match status" value="1"/>
</dbReference>
<dbReference type="Gene3D" id="3.30.300.30">
    <property type="match status" value="1"/>
</dbReference>
<feature type="domain" description="AMP-dependent synthetase/ligase" evidence="7">
    <location>
        <begin position="34"/>
        <end position="424"/>
    </location>
</feature>
<evidence type="ECO:0000313" key="10">
    <source>
        <dbReference type="Proteomes" id="UP001165586"/>
    </source>
</evidence>
<dbReference type="InterPro" id="IPR042099">
    <property type="entry name" value="ANL_N_sf"/>
</dbReference>
<dbReference type="EC" id="6.2.1.3" evidence="4"/>
<evidence type="ECO:0000256" key="1">
    <source>
        <dbReference type="ARBA" id="ARBA00004170"/>
    </source>
</evidence>
<dbReference type="Proteomes" id="UP001165586">
    <property type="component" value="Unassembled WGS sequence"/>
</dbReference>
<dbReference type="InterPro" id="IPR025110">
    <property type="entry name" value="AMP-bd_C"/>
</dbReference>
<accession>A0ABT2GY94</accession>
<keyword evidence="3" id="KW-0436">Ligase</keyword>
<dbReference type="Gene3D" id="3.40.50.12780">
    <property type="entry name" value="N-terminal domain of ligase-like"/>
    <property type="match status" value="1"/>
</dbReference>
<organism evidence="9 10">
    <name type="scientific">Herbiconiux daphne</name>
    <dbReference type="NCBI Taxonomy" id="2970914"/>
    <lineage>
        <taxon>Bacteria</taxon>
        <taxon>Bacillati</taxon>
        <taxon>Actinomycetota</taxon>
        <taxon>Actinomycetes</taxon>
        <taxon>Micrococcales</taxon>
        <taxon>Microbacteriaceae</taxon>
        <taxon>Herbiconiux</taxon>
    </lineage>
</organism>
<evidence type="ECO:0000313" key="9">
    <source>
        <dbReference type="EMBL" id="MCS5732938.1"/>
    </source>
</evidence>
<dbReference type="InterPro" id="IPR045851">
    <property type="entry name" value="AMP-bd_C_sf"/>
</dbReference>
<feature type="domain" description="AMP-binding enzyme C-terminal" evidence="8">
    <location>
        <begin position="474"/>
        <end position="548"/>
    </location>
</feature>
<evidence type="ECO:0000256" key="3">
    <source>
        <dbReference type="ARBA" id="ARBA00022598"/>
    </source>
</evidence>
<gene>
    <name evidence="9" type="ORF">N1032_04175</name>
</gene>
<protein>
    <recommendedName>
        <fullName evidence="5">Long-chain-fatty-acid--CoA ligase</fullName>
        <ecNumber evidence="4">6.2.1.3</ecNumber>
    </recommendedName>
    <alternativeName>
        <fullName evidence="6">Long-chain acyl-CoA synthetase</fullName>
    </alternativeName>
</protein>
<sequence>MNVYESRPWLRSFSPDLSPTIDPVAYDSIGELVETTSKRYAERPAYSNLGTVLSFREVNRLSDRFAAFLVGELGLGKGDRIVLQMPNLLQYPVAVYGALKAGLVVVNANPLYTAHEMKKVFVDSGAVAIVVLQNFADKLDAVLAETSLKHVILTDVGDLLPPVKRVLTNFVVKHVQKLVPKHTLTATISFRGALAAGARHASVALPPVERDDIALLQYTGGTTGGTKAAVVTHDNLLSNQAQMLAPMRLRLDEGAETVIAALPMYHIFCLTVNCLAFFNYGAHNVLITNPRDTAGLTKTIAATKPSVLILVSTLAASLLDRADFRALDFGPVKLTVAGGMALRGSTASAWHDATGKDILEGYGLTEASPVVAVNPTWAEPRVGTIGLPLPSTDIEMRDDDGNPVPFGESGEMCVRGPQVMQGYWNQPDETAAVLKDGWLLTGDIASMADDGYITIVDRKKDMIVVSGFNVYPSEVEEVAMAHPKVKDAGVIGVPDDRSGEGVVLFVVKADDSLTEDELKTYLKGELAGYKRPKRIVFRDELPKSNVGKVLRRELRDLL</sequence>
<comment type="subcellular location">
    <subcellularLocation>
        <location evidence="1">Membrane</location>
        <topology evidence="1">Peripheral membrane protein</topology>
    </subcellularLocation>
</comment>
<reference evidence="9" key="1">
    <citation type="submission" date="2022-08" db="EMBL/GenBank/DDBJ databases">
        <authorList>
            <person name="Deng Y."/>
            <person name="Han X.-F."/>
            <person name="Zhang Y.-Q."/>
        </authorList>
    </citation>
    <scope>NUCLEOTIDE SEQUENCE</scope>
    <source>
        <strain evidence="9">CPCC 203386</strain>
    </source>
</reference>
<dbReference type="RefSeq" id="WP_259537624.1">
    <property type="nucleotide sequence ID" value="NZ_JANLCJ010000001.1"/>
</dbReference>
<dbReference type="InterPro" id="IPR000873">
    <property type="entry name" value="AMP-dep_synth/lig_dom"/>
</dbReference>
<name>A0ABT2GY94_9MICO</name>
<comment type="caution">
    <text evidence="9">The sequence shown here is derived from an EMBL/GenBank/DDBJ whole genome shotgun (WGS) entry which is preliminary data.</text>
</comment>
<dbReference type="PANTHER" id="PTHR43767:SF8">
    <property type="entry name" value="LONG-CHAIN-FATTY-ACID--COA LIGASE"/>
    <property type="match status" value="1"/>
</dbReference>
<evidence type="ECO:0000256" key="2">
    <source>
        <dbReference type="ARBA" id="ARBA00005005"/>
    </source>
</evidence>
<dbReference type="CDD" id="cd05936">
    <property type="entry name" value="FC-FACS_FadD_like"/>
    <property type="match status" value="1"/>
</dbReference>
<keyword evidence="10" id="KW-1185">Reference proteome</keyword>
<proteinExistence type="predicted"/>
<evidence type="ECO:0000256" key="5">
    <source>
        <dbReference type="ARBA" id="ARBA00039545"/>
    </source>
</evidence>
<evidence type="ECO:0000256" key="6">
    <source>
        <dbReference type="ARBA" id="ARBA00042773"/>
    </source>
</evidence>
<dbReference type="PANTHER" id="PTHR43767">
    <property type="entry name" value="LONG-CHAIN-FATTY-ACID--COA LIGASE"/>
    <property type="match status" value="1"/>
</dbReference>
<evidence type="ECO:0000259" key="8">
    <source>
        <dbReference type="Pfam" id="PF13193"/>
    </source>
</evidence>
<evidence type="ECO:0000259" key="7">
    <source>
        <dbReference type="Pfam" id="PF00501"/>
    </source>
</evidence>
<comment type="pathway">
    <text evidence="2">Lipid metabolism; fatty acid beta-oxidation.</text>
</comment>
<dbReference type="InterPro" id="IPR050237">
    <property type="entry name" value="ATP-dep_AMP-bd_enzyme"/>
</dbReference>
<dbReference type="Pfam" id="PF13193">
    <property type="entry name" value="AMP-binding_C"/>
    <property type="match status" value="1"/>
</dbReference>
<evidence type="ECO:0000256" key="4">
    <source>
        <dbReference type="ARBA" id="ARBA00026121"/>
    </source>
</evidence>